<evidence type="ECO:0000313" key="1">
    <source>
        <dbReference type="EMBL" id="KAH8701872.1"/>
    </source>
</evidence>
<sequence>MTKNSILGAFFHRTVVGRSLTKHFWNFVTGQAEKAAGFGKDGNNIEGLQPDVCGASCFWCDTSIGLITMSDFLSTLRKGNITILRDSVEYLDVAGATVRSGKTVAAQYMIYCTGWGDHFSFFSPNIKEELGISPYGITNSHENSTLSDDPNSWKLEPNRAWTQRRWRLYNRCVPINLTEYRSFVILGQIHTVQSRLRRLQRSNPSGRLDIC</sequence>
<name>A0AAD4Q3L9_9EURO</name>
<organism evidence="1 2">
    <name type="scientific">Talaromyces proteolyticus</name>
    <dbReference type="NCBI Taxonomy" id="1131652"/>
    <lineage>
        <taxon>Eukaryota</taxon>
        <taxon>Fungi</taxon>
        <taxon>Dikarya</taxon>
        <taxon>Ascomycota</taxon>
        <taxon>Pezizomycotina</taxon>
        <taxon>Eurotiomycetes</taxon>
        <taxon>Eurotiomycetidae</taxon>
        <taxon>Eurotiales</taxon>
        <taxon>Trichocomaceae</taxon>
        <taxon>Talaromyces</taxon>
        <taxon>Talaromyces sect. Bacilispori</taxon>
    </lineage>
</organism>
<reference evidence="1" key="1">
    <citation type="submission" date="2021-12" db="EMBL/GenBank/DDBJ databases">
        <title>Convergent genome expansion in fungi linked to evolution of root-endophyte symbiosis.</title>
        <authorList>
            <consortium name="DOE Joint Genome Institute"/>
            <person name="Ke Y.-H."/>
            <person name="Bonito G."/>
            <person name="Liao H.-L."/>
            <person name="Looney B."/>
            <person name="Rojas-Flechas A."/>
            <person name="Nash J."/>
            <person name="Hameed K."/>
            <person name="Schadt C."/>
            <person name="Martin F."/>
            <person name="Crous P.W."/>
            <person name="Miettinen O."/>
            <person name="Magnuson J.K."/>
            <person name="Labbe J."/>
            <person name="Jacobson D."/>
            <person name="Doktycz M.J."/>
            <person name="Veneault-Fourrey C."/>
            <person name="Kuo A."/>
            <person name="Mondo S."/>
            <person name="Calhoun S."/>
            <person name="Riley R."/>
            <person name="Ohm R."/>
            <person name="LaButti K."/>
            <person name="Andreopoulos B."/>
            <person name="Pangilinan J."/>
            <person name="Nolan M."/>
            <person name="Tritt A."/>
            <person name="Clum A."/>
            <person name="Lipzen A."/>
            <person name="Daum C."/>
            <person name="Barry K."/>
            <person name="Grigoriev I.V."/>
            <person name="Vilgalys R."/>
        </authorList>
    </citation>
    <scope>NUCLEOTIDE SEQUENCE</scope>
    <source>
        <strain evidence="1">PMI_201</strain>
    </source>
</reference>
<dbReference type="EMBL" id="JAJTJA010000003">
    <property type="protein sequence ID" value="KAH8701872.1"/>
    <property type="molecule type" value="Genomic_DNA"/>
</dbReference>
<dbReference type="GeneID" id="70251962"/>
<dbReference type="AlphaFoldDB" id="A0AAD4Q3L9"/>
<gene>
    <name evidence="1" type="ORF">BGW36DRAFT_445486</name>
</gene>
<dbReference type="RefSeq" id="XP_046075248.1">
    <property type="nucleotide sequence ID" value="XM_046221675.1"/>
</dbReference>
<keyword evidence="2" id="KW-1185">Reference proteome</keyword>
<dbReference type="Proteomes" id="UP001201262">
    <property type="component" value="Unassembled WGS sequence"/>
</dbReference>
<evidence type="ECO:0000313" key="2">
    <source>
        <dbReference type="Proteomes" id="UP001201262"/>
    </source>
</evidence>
<proteinExistence type="predicted"/>
<comment type="caution">
    <text evidence="1">The sequence shown here is derived from an EMBL/GenBank/DDBJ whole genome shotgun (WGS) entry which is preliminary data.</text>
</comment>
<protein>
    <submittedName>
        <fullName evidence="1">Uncharacterized protein</fullName>
    </submittedName>
</protein>
<accession>A0AAD4Q3L9</accession>